<proteinExistence type="predicted"/>
<reference evidence="1 2" key="1">
    <citation type="journal article" date="2018" name="MBio">
        <title>Comparative Genomics Reveals the Core Gene Toolbox for the Fungus-Insect Symbiosis.</title>
        <authorList>
            <person name="Wang Y."/>
            <person name="Stata M."/>
            <person name="Wang W."/>
            <person name="Stajich J.E."/>
            <person name="White M.M."/>
            <person name="Moncalvo J.M."/>
        </authorList>
    </citation>
    <scope>NUCLEOTIDE SEQUENCE [LARGE SCALE GENOMIC DNA]</scope>
    <source>
        <strain evidence="1 2">AUS-77-4</strain>
    </source>
</reference>
<dbReference type="EMBL" id="MBFT01000022">
    <property type="protein sequence ID" value="PVU99740.1"/>
    <property type="molecule type" value="Genomic_DNA"/>
</dbReference>
<dbReference type="Proteomes" id="UP000245699">
    <property type="component" value="Unassembled WGS sequence"/>
</dbReference>
<gene>
    <name evidence="1" type="ORF">BB559_000459</name>
</gene>
<sequence length="203" mass="23635">MIRKANISRISKQIRFISVQPTNLQASGGFFGKLFGGRKKESEDKTIEDIKSTELSEAQETNELDQLNMTFESEDVLKEKRIKYSKRKYFDVEFVEKELEPIVQKVFPESGSNWKASEIVDTKAKQEIAIESIKLFGKQIDNLSLNNMQTVQDLINFYTTKPDLLSAKHPVAKYFISKNEEDLPKNMKFVPFKKHERKLHAYY</sequence>
<dbReference type="AlphaFoldDB" id="A0A2T9Z574"/>
<keyword evidence="2" id="KW-1185">Reference proteome</keyword>
<name>A0A2T9Z574_9FUNG</name>
<evidence type="ECO:0000313" key="2">
    <source>
        <dbReference type="Proteomes" id="UP000245699"/>
    </source>
</evidence>
<protein>
    <recommendedName>
        <fullName evidence="3">39S ribosomal protein L50, mitochondrial</fullName>
    </recommendedName>
</protein>
<evidence type="ECO:0000313" key="1">
    <source>
        <dbReference type="EMBL" id="PVU99740.1"/>
    </source>
</evidence>
<accession>A0A2T9Z574</accession>
<comment type="caution">
    <text evidence="1">The sequence shown here is derived from an EMBL/GenBank/DDBJ whole genome shotgun (WGS) entry which is preliminary data.</text>
</comment>
<evidence type="ECO:0008006" key="3">
    <source>
        <dbReference type="Google" id="ProtNLM"/>
    </source>
</evidence>
<organism evidence="1 2">
    <name type="scientific">Furculomyces boomerangus</name>
    <dbReference type="NCBI Taxonomy" id="61424"/>
    <lineage>
        <taxon>Eukaryota</taxon>
        <taxon>Fungi</taxon>
        <taxon>Fungi incertae sedis</taxon>
        <taxon>Zoopagomycota</taxon>
        <taxon>Kickxellomycotina</taxon>
        <taxon>Harpellomycetes</taxon>
        <taxon>Harpellales</taxon>
        <taxon>Harpellaceae</taxon>
        <taxon>Furculomyces</taxon>
    </lineage>
</organism>
<dbReference type="OrthoDB" id="6220758at2759"/>